<proteinExistence type="predicted"/>
<accession>A0A5B7IE63</accession>
<organism evidence="1 2">
    <name type="scientific">Portunus trituberculatus</name>
    <name type="common">Swimming crab</name>
    <name type="synonym">Neptunus trituberculatus</name>
    <dbReference type="NCBI Taxonomy" id="210409"/>
    <lineage>
        <taxon>Eukaryota</taxon>
        <taxon>Metazoa</taxon>
        <taxon>Ecdysozoa</taxon>
        <taxon>Arthropoda</taxon>
        <taxon>Crustacea</taxon>
        <taxon>Multicrustacea</taxon>
        <taxon>Malacostraca</taxon>
        <taxon>Eumalacostraca</taxon>
        <taxon>Eucarida</taxon>
        <taxon>Decapoda</taxon>
        <taxon>Pleocyemata</taxon>
        <taxon>Brachyura</taxon>
        <taxon>Eubrachyura</taxon>
        <taxon>Portunoidea</taxon>
        <taxon>Portunidae</taxon>
        <taxon>Portuninae</taxon>
        <taxon>Portunus</taxon>
    </lineage>
</organism>
<dbReference type="Proteomes" id="UP000324222">
    <property type="component" value="Unassembled WGS sequence"/>
</dbReference>
<evidence type="ECO:0000313" key="1">
    <source>
        <dbReference type="EMBL" id="MPC83671.1"/>
    </source>
</evidence>
<dbReference type="EMBL" id="VSRR010063112">
    <property type="protein sequence ID" value="MPC83671.1"/>
    <property type="molecule type" value="Genomic_DNA"/>
</dbReference>
<reference evidence="1 2" key="1">
    <citation type="submission" date="2019-05" db="EMBL/GenBank/DDBJ databases">
        <title>Another draft genome of Portunus trituberculatus and its Hox gene families provides insights of decapod evolution.</title>
        <authorList>
            <person name="Jeong J.-H."/>
            <person name="Song I."/>
            <person name="Kim S."/>
            <person name="Choi T."/>
            <person name="Kim D."/>
            <person name="Ryu S."/>
            <person name="Kim W."/>
        </authorList>
    </citation>
    <scope>NUCLEOTIDE SEQUENCE [LARGE SCALE GENOMIC DNA]</scope>
    <source>
        <tissue evidence="1">Muscle</tissue>
    </source>
</reference>
<protein>
    <submittedName>
        <fullName evidence="1">Uncharacterized protein</fullName>
    </submittedName>
</protein>
<evidence type="ECO:0000313" key="2">
    <source>
        <dbReference type="Proteomes" id="UP000324222"/>
    </source>
</evidence>
<comment type="caution">
    <text evidence="1">The sequence shown here is derived from an EMBL/GenBank/DDBJ whole genome shotgun (WGS) entry which is preliminary data.</text>
</comment>
<sequence length="61" mass="6796">MQVDPTPEPGPKLSSLCPVSLSIPVISLFHLIDPHRINYLTAQFIPLINATMRETVFSHVI</sequence>
<keyword evidence="2" id="KW-1185">Reference proteome</keyword>
<gene>
    <name evidence="1" type="ORF">E2C01_078386</name>
</gene>
<name>A0A5B7IE63_PORTR</name>
<dbReference type="AlphaFoldDB" id="A0A5B7IE63"/>